<dbReference type="Proteomes" id="UP000000496">
    <property type="component" value="Chromosome gsn.131"/>
</dbReference>
<dbReference type="HOGENOM" id="CLU_2828887_0_0_0"/>
<reference evidence="2 3" key="2">
    <citation type="journal article" date="2011" name="Mol. Biol. Evol.">
        <title>Unity in variety--the pan-genome of the Chlamydiae.</title>
        <authorList>
            <person name="Collingro A."/>
            <person name="Tischler P."/>
            <person name="Weinmaier T."/>
            <person name="Penz T."/>
            <person name="Heinz E."/>
            <person name="Brunham R.C."/>
            <person name="Read T.D."/>
            <person name="Bavoil P.M."/>
            <person name="Sachse K."/>
            <person name="Kahane S."/>
            <person name="Friedman M.G."/>
            <person name="Rattei T."/>
            <person name="Myers G.S."/>
            <person name="Horn M."/>
        </authorList>
    </citation>
    <scope>NUCLEOTIDE SEQUENCE [LARGE SCALE GENOMIC DNA]</scope>
    <source>
        <strain evidence="3">ATCC VR-1471 / Z</strain>
    </source>
</reference>
<sequence length="66" mass="7289">MQYEFFKTIVFVFLFAFSTYAISKALWVLGFKGKAQSFGKLWGAVSFLAGGISSAIGLIILLKVFL</sequence>
<reference key="1">
    <citation type="journal article" date="2011" name="Mol. Biol. Evol.">
        <title>Unity in variety -- the pan-genome of the Chlamydiae.</title>
        <authorList>
            <person name="Collingro A."/>
            <person name="Tischler P."/>
            <person name="Weinmaier T."/>
            <person name="Penz T."/>
            <person name="Heinz E."/>
            <person name="Brunham R.C."/>
            <person name="Read T.D."/>
            <person name="Bavoil P.M."/>
            <person name="Sachse K."/>
            <person name="Kahane S."/>
            <person name="Friedman M.G."/>
            <person name="Rattei T."/>
            <person name="Myers G.S.A."/>
            <person name="Horn M."/>
        </authorList>
    </citation>
    <scope>NUCLEOTIDE SEQUENCE</scope>
    <source>
        <strain>Z</strain>
    </source>
</reference>
<protein>
    <submittedName>
        <fullName evidence="2">Uncharacterized protein</fullName>
    </submittedName>
</protein>
<feature type="transmembrane region" description="Helical" evidence="1">
    <location>
        <begin position="6"/>
        <end position="29"/>
    </location>
</feature>
<evidence type="ECO:0000313" key="3">
    <source>
        <dbReference type="Proteomes" id="UP000000496"/>
    </source>
</evidence>
<feature type="transmembrane region" description="Helical" evidence="1">
    <location>
        <begin position="41"/>
        <end position="65"/>
    </location>
</feature>
<dbReference type="EMBL" id="FR872582">
    <property type="protein sequence ID" value="CCB90115.1"/>
    <property type="molecule type" value="Genomic_DNA"/>
</dbReference>
<dbReference type="AlphaFoldDB" id="F8L473"/>
<keyword evidence="1" id="KW-1133">Transmembrane helix</keyword>
<organism evidence="2 3">
    <name type="scientific">Simkania negevensis (strain ATCC VR-1471 / DSM 27360 / Z)</name>
    <dbReference type="NCBI Taxonomy" id="331113"/>
    <lineage>
        <taxon>Bacteria</taxon>
        <taxon>Pseudomonadati</taxon>
        <taxon>Chlamydiota</taxon>
        <taxon>Chlamydiia</taxon>
        <taxon>Parachlamydiales</taxon>
        <taxon>Simkaniaceae</taxon>
        <taxon>Simkania</taxon>
    </lineage>
</organism>
<gene>
    <name evidence="2" type="ordered locus">SNE_A22380</name>
</gene>
<keyword evidence="3" id="KW-1185">Reference proteome</keyword>
<evidence type="ECO:0000313" key="2">
    <source>
        <dbReference type="EMBL" id="CCB90115.1"/>
    </source>
</evidence>
<keyword evidence="1" id="KW-0812">Transmembrane</keyword>
<accession>F8L473</accession>
<proteinExistence type="predicted"/>
<name>F8L473_SIMNZ</name>
<dbReference type="KEGG" id="sng:SNE_A22380"/>
<evidence type="ECO:0000256" key="1">
    <source>
        <dbReference type="SAM" id="Phobius"/>
    </source>
</evidence>
<dbReference type="RefSeq" id="WP_013944581.1">
    <property type="nucleotide sequence ID" value="NC_015713.1"/>
</dbReference>
<keyword evidence="1" id="KW-0472">Membrane</keyword>